<dbReference type="RefSeq" id="WP_369948387.1">
    <property type="nucleotide sequence ID" value="NZ_JBCLSH010000018.1"/>
</dbReference>
<reference evidence="1 2" key="1">
    <citation type="submission" date="2024-03" db="EMBL/GenBank/DDBJ databases">
        <title>Mouse gut bacterial collection (mGBC) of GemPharmatech.</title>
        <authorList>
            <person name="He Y."/>
            <person name="Dong L."/>
            <person name="Wu D."/>
            <person name="Gao X."/>
            <person name="Lin Z."/>
        </authorList>
    </citation>
    <scope>NUCLEOTIDE SEQUENCE [LARGE SCALE GENOMIC DNA]</scope>
    <source>
        <strain evidence="1 2">61-15</strain>
    </source>
</reference>
<organism evidence="1 2">
    <name type="scientific">Lactococcus ileimucosae</name>
    <dbReference type="NCBI Taxonomy" id="2941329"/>
    <lineage>
        <taxon>Bacteria</taxon>
        <taxon>Bacillati</taxon>
        <taxon>Bacillota</taxon>
        <taxon>Bacilli</taxon>
        <taxon>Lactobacillales</taxon>
        <taxon>Streptococcaceae</taxon>
        <taxon>Lactococcus</taxon>
    </lineage>
</organism>
<dbReference type="EMBL" id="JBCLSH010000018">
    <property type="protein sequence ID" value="MEY8443829.1"/>
    <property type="molecule type" value="Genomic_DNA"/>
</dbReference>
<protein>
    <recommendedName>
        <fullName evidence="3">Phytase-like domain-containing protein</fullName>
    </recommendedName>
</protein>
<name>A0ABV4D2V0_9LACT</name>
<accession>A0ABV4D2V0</accession>
<evidence type="ECO:0008006" key="3">
    <source>
        <dbReference type="Google" id="ProtNLM"/>
    </source>
</evidence>
<evidence type="ECO:0000313" key="1">
    <source>
        <dbReference type="EMBL" id="MEY8443829.1"/>
    </source>
</evidence>
<gene>
    <name evidence="1" type="ORF">AALA52_06190</name>
</gene>
<comment type="caution">
    <text evidence="1">The sequence shown here is derived from an EMBL/GenBank/DDBJ whole genome shotgun (WGS) entry which is preliminary data.</text>
</comment>
<dbReference type="Proteomes" id="UP001565283">
    <property type="component" value="Unassembled WGS sequence"/>
</dbReference>
<keyword evidence="2" id="KW-1185">Reference proteome</keyword>
<evidence type="ECO:0000313" key="2">
    <source>
        <dbReference type="Proteomes" id="UP001565283"/>
    </source>
</evidence>
<proteinExistence type="predicted"/>
<sequence length="87" mass="9448">MDTSGTPRAFSLSLADVTRFSGQGRAFPNPGDRLAHHNNSWLLRTPTGDNRIWIVDSRWFGSTLTATGLDNSIGIGPRPALIINQAN</sequence>